<keyword evidence="3" id="KW-0997">Cell inner membrane</keyword>
<feature type="domain" description="TRAP C4-dicarboxylate transport system permease DctM subunit" evidence="8">
    <location>
        <begin position="5"/>
        <end position="414"/>
    </location>
</feature>
<evidence type="ECO:0000256" key="7">
    <source>
        <dbReference type="SAM" id="Phobius"/>
    </source>
</evidence>
<keyword evidence="2" id="KW-1003">Cell membrane</keyword>
<evidence type="ECO:0000256" key="2">
    <source>
        <dbReference type="ARBA" id="ARBA00022475"/>
    </source>
</evidence>
<evidence type="ECO:0000256" key="4">
    <source>
        <dbReference type="ARBA" id="ARBA00022692"/>
    </source>
</evidence>
<dbReference type="Proteomes" id="UP001500339">
    <property type="component" value="Unassembled WGS sequence"/>
</dbReference>
<feature type="transmembrane region" description="Helical" evidence="7">
    <location>
        <begin position="354"/>
        <end position="374"/>
    </location>
</feature>
<feature type="transmembrane region" description="Helical" evidence="7">
    <location>
        <begin position="212"/>
        <end position="235"/>
    </location>
</feature>
<dbReference type="InterPro" id="IPR010656">
    <property type="entry name" value="DctM"/>
</dbReference>
<feature type="transmembrane region" description="Helical" evidence="7">
    <location>
        <begin position="170"/>
        <end position="191"/>
    </location>
</feature>
<feature type="transmembrane region" description="Helical" evidence="7">
    <location>
        <begin position="92"/>
        <end position="122"/>
    </location>
</feature>
<feature type="transmembrane region" description="Helical" evidence="7">
    <location>
        <begin position="134"/>
        <end position="158"/>
    </location>
</feature>
<dbReference type="NCBIfam" id="TIGR00786">
    <property type="entry name" value="dctM"/>
    <property type="match status" value="1"/>
</dbReference>
<evidence type="ECO:0000256" key="3">
    <source>
        <dbReference type="ARBA" id="ARBA00022519"/>
    </source>
</evidence>
<evidence type="ECO:0000256" key="5">
    <source>
        <dbReference type="ARBA" id="ARBA00022989"/>
    </source>
</evidence>
<sequence>MGLVVIVFVVFLLLGMPIAFMLGLTGVAHLFAIGNPTFLSIIPQRMFGGVNQFSLLCIPFFVLAGDLMNKGGITERIMGFVRECVGFLRGGLAYAAVIVAMILSAILGSANAVAAILCAVLIAEMKKDGYDEDFSASLIASSGVLGPIIPPSVTFILYSVLTGTSVNKMFIAGIVPGILIGLGYILVIRYYTKKRNYPKIKEKFEPKEVFKAFVKAAPSLVVPVVIVGGVLGGVFTPTESGAVAVAIALISGLAYRTLKISELPEILLNTGITTAAIMFIVAFGNIIGWTLAIDQLPAKMAQGILGVTTNKNLVMLMILLALIIIGCVMEAFAALLIFVPVFAPIAKAVGIDPIHFGIIFSVMINIGLITPPVGMLLFVTSNISKVPLGKINKAILPFVGVAFVVTFILAFVPDLVMFLPNLIAK</sequence>
<feature type="transmembrane region" description="Helical" evidence="7">
    <location>
        <begin position="394"/>
        <end position="419"/>
    </location>
</feature>
<gene>
    <name evidence="9" type="ORF">GCM10008905_09290</name>
</gene>
<proteinExistence type="predicted"/>
<keyword evidence="6 7" id="KW-0472">Membrane</keyword>
<evidence type="ECO:0000256" key="1">
    <source>
        <dbReference type="ARBA" id="ARBA00004429"/>
    </source>
</evidence>
<keyword evidence="10" id="KW-1185">Reference proteome</keyword>
<feature type="transmembrane region" description="Helical" evidence="7">
    <location>
        <begin position="313"/>
        <end position="342"/>
    </location>
</feature>
<evidence type="ECO:0000313" key="9">
    <source>
        <dbReference type="EMBL" id="GAA0720277.1"/>
    </source>
</evidence>
<evidence type="ECO:0000259" key="8">
    <source>
        <dbReference type="Pfam" id="PF06808"/>
    </source>
</evidence>
<keyword evidence="4 7" id="KW-0812">Transmembrane</keyword>
<accession>A0ABP3TXV1</accession>
<evidence type="ECO:0000313" key="10">
    <source>
        <dbReference type="Proteomes" id="UP001500339"/>
    </source>
</evidence>
<dbReference type="EMBL" id="BAAACF010000001">
    <property type="protein sequence ID" value="GAA0720277.1"/>
    <property type="molecule type" value="Genomic_DNA"/>
</dbReference>
<keyword evidence="5 7" id="KW-1133">Transmembrane helix</keyword>
<comment type="subcellular location">
    <subcellularLocation>
        <location evidence="1">Cell inner membrane</location>
        <topology evidence="1">Multi-pass membrane protein</topology>
    </subcellularLocation>
</comment>
<reference evidence="10" key="1">
    <citation type="journal article" date="2019" name="Int. J. Syst. Evol. Microbiol.">
        <title>The Global Catalogue of Microorganisms (GCM) 10K type strain sequencing project: providing services to taxonomists for standard genome sequencing and annotation.</title>
        <authorList>
            <consortium name="The Broad Institute Genomics Platform"/>
            <consortium name="The Broad Institute Genome Sequencing Center for Infectious Disease"/>
            <person name="Wu L."/>
            <person name="Ma J."/>
        </authorList>
    </citation>
    <scope>NUCLEOTIDE SEQUENCE [LARGE SCALE GENOMIC DNA]</scope>
    <source>
        <strain evidence="10">JCM 1405</strain>
    </source>
</reference>
<organism evidence="9 10">
    <name type="scientific">Clostridium malenominatum</name>
    <dbReference type="NCBI Taxonomy" id="1539"/>
    <lineage>
        <taxon>Bacteria</taxon>
        <taxon>Bacillati</taxon>
        <taxon>Bacillota</taxon>
        <taxon>Clostridia</taxon>
        <taxon>Eubacteriales</taxon>
        <taxon>Clostridiaceae</taxon>
        <taxon>Clostridium</taxon>
    </lineage>
</organism>
<dbReference type="InterPro" id="IPR004681">
    <property type="entry name" value="TRAP_DctM"/>
</dbReference>
<protein>
    <submittedName>
        <fullName evidence="9">TRAP transporter large permease</fullName>
    </submittedName>
</protein>
<dbReference type="PIRSF" id="PIRSF006066">
    <property type="entry name" value="HI0050"/>
    <property type="match status" value="1"/>
</dbReference>
<name>A0ABP3TXV1_9CLOT</name>
<feature type="transmembrane region" description="Helical" evidence="7">
    <location>
        <begin position="241"/>
        <end position="258"/>
    </location>
</feature>
<comment type="caution">
    <text evidence="9">The sequence shown here is derived from an EMBL/GenBank/DDBJ whole genome shotgun (WGS) entry which is preliminary data.</text>
</comment>
<dbReference type="PANTHER" id="PTHR33362">
    <property type="entry name" value="SIALIC ACID TRAP TRANSPORTER PERMEASE PROTEIN SIAT-RELATED"/>
    <property type="match status" value="1"/>
</dbReference>
<dbReference type="RefSeq" id="WP_343767184.1">
    <property type="nucleotide sequence ID" value="NZ_BAAACF010000001.1"/>
</dbReference>
<dbReference type="PANTHER" id="PTHR33362:SF2">
    <property type="entry name" value="TRAP TRANSPORTER LARGE PERMEASE PROTEIN"/>
    <property type="match status" value="1"/>
</dbReference>
<evidence type="ECO:0000256" key="6">
    <source>
        <dbReference type="ARBA" id="ARBA00023136"/>
    </source>
</evidence>
<feature type="transmembrane region" description="Helical" evidence="7">
    <location>
        <begin position="270"/>
        <end position="293"/>
    </location>
</feature>
<dbReference type="Pfam" id="PF06808">
    <property type="entry name" value="DctM"/>
    <property type="match status" value="1"/>
</dbReference>